<dbReference type="Pfam" id="PF07722">
    <property type="entry name" value="Peptidase_C26"/>
    <property type="match status" value="1"/>
</dbReference>
<dbReference type="InterPro" id="IPR029062">
    <property type="entry name" value="Class_I_gatase-like"/>
</dbReference>
<dbReference type="InterPro" id="IPR044668">
    <property type="entry name" value="PuuD-like"/>
</dbReference>
<protein>
    <submittedName>
        <fullName evidence="1">Gamma-glutamyl-gamma-aminobutyrate hydrolase family protein</fullName>
    </submittedName>
</protein>
<dbReference type="RefSeq" id="WP_137636818.1">
    <property type="nucleotide sequence ID" value="NZ_BJDN01000003.1"/>
</dbReference>
<evidence type="ECO:0000313" key="2">
    <source>
        <dbReference type="Proteomes" id="UP001597104"/>
    </source>
</evidence>
<dbReference type="EMBL" id="JBHTIO010000055">
    <property type="protein sequence ID" value="MFD0898499.1"/>
    <property type="molecule type" value="Genomic_DNA"/>
</dbReference>
<accession>A0ABW3EI21</accession>
<proteinExistence type="predicted"/>
<dbReference type="PROSITE" id="PS51273">
    <property type="entry name" value="GATASE_TYPE_1"/>
    <property type="match status" value="1"/>
</dbReference>
<dbReference type="Gene3D" id="3.40.50.880">
    <property type="match status" value="1"/>
</dbReference>
<dbReference type="Proteomes" id="UP001597104">
    <property type="component" value="Unassembled WGS sequence"/>
</dbReference>
<keyword evidence="1" id="KW-0378">Hydrolase</keyword>
<reference evidence="2" key="1">
    <citation type="journal article" date="2019" name="Int. J. Syst. Evol. Microbiol.">
        <title>The Global Catalogue of Microorganisms (GCM) 10K type strain sequencing project: providing services to taxonomists for standard genome sequencing and annotation.</title>
        <authorList>
            <consortium name="The Broad Institute Genomics Platform"/>
            <consortium name="The Broad Institute Genome Sequencing Center for Infectious Disease"/>
            <person name="Wu L."/>
            <person name="Ma J."/>
        </authorList>
    </citation>
    <scope>NUCLEOTIDE SEQUENCE [LARGE SCALE GENOMIC DNA]</scope>
    <source>
        <strain evidence="2">CCM 8925</strain>
    </source>
</reference>
<organism evidence="1 2">
    <name type="scientific">Loigolactobacillus binensis</name>
    <dbReference type="NCBI Taxonomy" id="2559922"/>
    <lineage>
        <taxon>Bacteria</taxon>
        <taxon>Bacillati</taxon>
        <taxon>Bacillota</taxon>
        <taxon>Bacilli</taxon>
        <taxon>Lactobacillales</taxon>
        <taxon>Lactobacillaceae</taxon>
        <taxon>Loigolactobacillus</taxon>
    </lineage>
</organism>
<dbReference type="PANTHER" id="PTHR43235:SF1">
    <property type="entry name" value="GLUTAMINE AMIDOTRANSFERASE PB2B2.05-RELATED"/>
    <property type="match status" value="1"/>
</dbReference>
<dbReference type="CDD" id="cd01745">
    <property type="entry name" value="GATase1_2"/>
    <property type="match status" value="1"/>
</dbReference>
<name>A0ABW3EI21_9LACO</name>
<comment type="caution">
    <text evidence="1">The sequence shown here is derived from an EMBL/GenBank/DDBJ whole genome shotgun (WGS) entry which is preliminary data.</text>
</comment>
<dbReference type="InterPro" id="IPR011697">
    <property type="entry name" value="Peptidase_C26"/>
</dbReference>
<dbReference type="PANTHER" id="PTHR43235">
    <property type="entry name" value="GLUTAMINE AMIDOTRANSFERASE PB2B2.05-RELATED"/>
    <property type="match status" value="1"/>
</dbReference>
<keyword evidence="2" id="KW-1185">Reference proteome</keyword>
<evidence type="ECO:0000313" key="1">
    <source>
        <dbReference type="EMBL" id="MFD0898499.1"/>
    </source>
</evidence>
<gene>
    <name evidence="1" type="ORF">ACFQZ7_12320</name>
</gene>
<sequence>MTKPLIAIVANQYEYAETVFHHHPASYVPQFFLTAIHAAGGVPVILPLVDREAIPRYVALYDGFLLTGGQGVSPFLYGEEPQPKLGTTLLTRDLFELELVKAVAQTHKPLLGVCRGMQILNVALGGTLYQDLAYRGQPSLKHMQIPSPDTQPTHAIQLSAGTILAKTFGASVLVNSLHQQAVKQVAQTLEVVARSNDQVVEAIQSIAGTTPQFLGVQWHPEMLLAYDPRQLAVFEDLVQKAE</sequence>
<dbReference type="GO" id="GO:0016787">
    <property type="term" value="F:hydrolase activity"/>
    <property type="evidence" value="ECO:0007669"/>
    <property type="project" value="UniProtKB-KW"/>
</dbReference>
<dbReference type="SUPFAM" id="SSF52317">
    <property type="entry name" value="Class I glutamine amidotransferase-like"/>
    <property type="match status" value="1"/>
</dbReference>